<evidence type="ECO:0000313" key="2">
    <source>
        <dbReference type="EMBL" id="NIH52481.1"/>
    </source>
</evidence>
<dbReference type="CDD" id="cd23763">
    <property type="entry name" value="ASKHA_ATPase_ROK"/>
    <property type="match status" value="1"/>
</dbReference>
<comment type="caution">
    <text evidence="2">The sequence shown here is derived from an EMBL/GenBank/DDBJ whole genome shotgun (WGS) entry which is preliminary data.</text>
</comment>
<comment type="similarity">
    <text evidence="1">Belongs to the ROK (NagC/XylR) family.</text>
</comment>
<keyword evidence="3" id="KW-1185">Reference proteome</keyword>
<name>A0A7X5QYW0_9MICO</name>
<dbReference type="EC" id="2.7.1.2" evidence="2"/>
<dbReference type="SUPFAM" id="SSF53067">
    <property type="entry name" value="Actin-like ATPase domain"/>
    <property type="match status" value="1"/>
</dbReference>
<dbReference type="EMBL" id="JAAMOX010000001">
    <property type="protein sequence ID" value="NIH52481.1"/>
    <property type="molecule type" value="Genomic_DNA"/>
</dbReference>
<dbReference type="RefSeq" id="WP_167147097.1">
    <property type="nucleotide sequence ID" value="NZ_JAAMOX010000001.1"/>
</dbReference>
<proteinExistence type="inferred from homology"/>
<keyword evidence="2" id="KW-0418">Kinase</keyword>
<organism evidence="2 3">
    <name type="scientific">Lysinibacter cavernae</name>
    <dbReference type="NCBI Taxonomy" id="1640652"/>
    <lineage>
        <taxon>Bacteria</taxon>
        <taxon>Bacillati</taxon>
        <taxon>Actinomycetota</taxon>
        <taxon>Actinomycetes</taxon>
        <taxon>Micrococcales</taxon>
        <taxon>Microbacteriaceae</taxon>
        <taxon>Lysinibacter</taxon>
    </lineage>
</organism>
<dbReference type="Gene3D" id="3.30.420.40">
    <property type="match status" value="2"/>
</dbReference>
<accession>A0A7X5QYW0</accession>
<dbReference type="InterPro" id="IPR000600">
    <property type="entry name" value="ROK"/>
</dbReference>
<evidence type="ECO:0000313" key="3">
    <source>
        <dbReference type="Proteomes" id="UP000541033"/>
    </source>
</evidence>
<keyword evidence="2" id="KW-0808">Transferase</keyword>
<dbReference type="InterPro" id="IPR043129">
    <property type="entry name" value="ATPase_NBD"/>
</dbReference>
<evidence type="ECO:0000256" key="1">
    <source>
        <dbReference type="ARBA" id="ARBA00006479"/>
    </source>
</evidence>
<gene>
    <name evidence="2" type="ORF">FHX76_000349</name>
</gene>
<sequence>MTAADHHVALGIDVGGTKTLIGLVDAGGTVLAQREWPTRDAERSVSDVDHLGNMVEQSVHELGQEGSPYANLTIVAVGAGFPEYVDAAGQLTSSEVISWQQQPAAVLTEVAERALGSAAAQVPVRVESDVRAGAIGEVLFGAARDASSFVYVSLGTGLSSAIGVNGVVLPGHRGEAIALGEWPVSGADIDLLGATNLEQYASGAGLSARFALLTGEQVETREIASRALLLPGTEHDFLSDAGRVLARALDSIVSFIDPERIILGGGLGTAEGVLADALDAEYAALLARRPGSPALVRAQNGPLSGLLGAAATGWAAVQQKTTPGN</sequence>
<dbReference type="Proteomes" id="UP000541033">
    <property type="component" value="Unassembled WGS sequence"/>
</dbReference>
<dbReference type="PANTHER" id="PTHR18964">
    <property type="entry name" value="ROK (REPRESSOR, ORF, KINASE) FAMILY"/>
    <property type="match status" value="1"/>
</dbReference>
<dbReference type="AlphaFoldDB" id="A0A7X5QYW0"/>
<dbReference type="PANTHER" id="PTHR18964:SF149">
    <property type="entry name" value="BIFUNCTIONAL UDP-N-ACETYLGLUCOSAMINE 2-EPIMERASE_N-ACETYLMANNOSAMINE KINASE"/>
    <property type="match status" value="1"/>
</dbReference>
<dbReference type="GO" id="GO:0004340">
    <property type="term" value="F:glucokinase activity"/>
    <property type="evidence" value="ECO:0007669"/>
    <property type="project" value="UniProtKB-EC"/>
</dbReference>
<dbReference type="Pfam" id="PF00480">
    <property type="entry name" value="ROK"/>
    <property type="match status" value="1"/>
</dbReference>
<reference evidence="2 3" key="1">
    <citation type="submission" date="2020-02" db="EMBL/GenBank/DDBJ databases">
        <title>Sequencing the genomes of 1000 actinobacteria strains.</title>
        <authorList>
            <person name="Klenk H.-P."/>
        </authorList>
    </citation>
    <scope>NUCLEOTIDE SEQUENCE [LARGE SCALE GENOMIC DNA]</scope>
    <source>
        <strain evidence="2 3">DSM 27960</strain>
    </source>
</reference>
<protein>
    <submittedName>
        <fullName evidence="2">Glucokinase</fullName>
        <ecNumber evidence="2">2.7.1.2</ecNumber>
    </submittedName>
</protein>